<evidence type="ECO:0000259" key="12">
    <source>
        <dbReference type="PROSITE" id="PS50880"/>
    </source>
</evidence>
<keyword evidence="9" id="KW-0799">Topoisomerase</keyword>
<evidence type="ECO:0000256" key="1">
    <source>
        <dbReference type="ARBA" id="ARBA00000185"/>
    </source>
</evidence>
<dbReference type="FunFam" id="3.40.50.670:FF:000001">
    <property type="entry name" value="DNA topoisomerase 2"/>
    <property type="match status" value="1"/>
</dbReference>
<dbReference type="GO" id="GO:0005524">
    <property type="term" value="F:ATP binding"/>
    <property type="evidence" value="ECO:0007669"/>
    <property type="project" value="UniProtKB-KW"/>
</dbReference>
<dbReference type="Pfam" id="PF00204">
    <property type="entry name" value="DNA_gyraseB"/>
    <property type="match status" value="1"/>
</dbReference>
<dbReference type="Gene3D" id="3.30.230.10">
    <property type="match status" value="1"/>
</dbReference>
<evidence type="ECO:0000256" key="3">
    <source>
        <dbReference type="ARBA" id="ARBA00010708"/>
    </source>
</evidence>
<gene>
    <name evidence="13" type="ORF">MetexDRAFT_2013</name>
</gene>
<dbReference type="InterPro" id="IPR013506">
    <property type="entry name" value="Topo_IIA_bsu_dom2"/>
</dbReference>
<dbReference type="SUPFAM" id="SSF55874">
    <property type="entry name" value="ATPase domain of HSP90 chaperone/DNA topoisomerase II/histidine kinase"/>
    <property type="match status" value="1"/>
</dbReference>
<dbReference type="PANTHER" id="PTHR45866">
    <property type="entry name" value="DNA GYRASE/TOPOISOMERASE SUBUNIT B"/>
    <property type="match status" value="1"/>
</dbReference>
<dbReference type="InterPro" id="IPR020568">
    <property type="entry name" value="Ribosomal_Su5_D2-typ_SF"/>
</dbReference>
<reference evidence="13 14" key="1">
    <citation type="submission" date="2011-09" db="EMBL/GenBank/DDBJ databases">
        <title>The draft genome of Methylobacterium extorquens DSM 13060.</title>
        <authorList>
            <consortium name="US DOE Joint Genome Institute (JGI-PGF)"/>
            <person name="Lucas S."/>
            <person name="Han J."/>
            <person name="Lapidus A."/>
            <person name="Cheng J.-F."/>
            <person name="Goodwin L."/>
            <person name="Pitluck S."/>
            <person name="Peters L."/>
            <person name="Land M.L."/>
            <person name="Hauser L."/>
            <person name="Koskimaki J."/>
            <person name="Halonen O."/>
            <person name="Pirttila A."/>
            <person name="Frank C."/>
            <person name="Woyke T.J."/>
        </authorList>
    </citation>
    <scope>NUCLEOTIDE SEQUENCE [LARGE SCALE GENOMIC DNA]</scope>
    <source>
        <strain evidence="13 14">DSM 13060</strain>
    </source>
</reference>
<dbReference type="GO" id="GO:0006265">
    <property type="term" value="P:DNA topological change"/>
    <property type="evidence" value="ECO:0007669"/>
    <property type="project" value="InterPro"/>
</dbReference>
<dbReference type="PROSITE" id="PS00177">
    <property type="entry name" value="TOPOISOMERASE_II"/>
    <property type="match status" value="1"/>
</dbReference>
<dbReference type="CDD" id="cd00822">
    <property type="entry name" value="TopoII_Trans_DNA_gyrase"/>
    <property type="match status" value="1"/>
</dbReference>
<dbReference type="GO" id="GO:0003918">
    <property type="term" value="F:DNA topoisomerase type II (double strand cut, ATP-hydrolyzing) activity"/>
    <property type="evidence" value="ECO:0007669"/>
    <property type="project" value="UniProtKB-EC"/>
</dbReference>
<dbReference type="EC" id="5.6.2.2" evidence="4"/>
<dbReference type="AlphaFoldDB" id="H1KHA1"/>
<dbReference type="SUPFAM" id="SSF56719">
    <property type="entry name" value="Type II DNA topoisomerase"/>
    <property type="match status" value="1"/>
</dbReference>
<dbReference type="NCBIfam" id="NF011501">
    <property type="entry name" value="PRK14939.1"/>
    <property type="match status" value="1"/>
</dbReference>
<dbReference type="Gene3D" id="3.30.565.10">
    <property type="entry name" value="Histidine kinase-like ATPase, C-terminal domain"/>
    <property type="match status" value="1"/>
</dbReference>
<dbReference type="PROSITE" id="PS50880">
    <property type="entry name" value="TOPRIM"/>
    <property type="match status" value="1"/>
</dbReference>
<dbReference type="SMART" id="SM00433">
    <property type="entry name" value="TOP2c"/>
    <property type="match status" value="1"/>
</dbReference>
<dbReference type="InterPro" id="IPR001241">
    <property type="entry name" value="Topo_IIA"/>
</dbReference>
<feature type="domain" description="Toprim" evidence="12">
    <location>
        <begin position="443"/>
        <end position="558"/>
    </location>
</feature>
<keyword evidence="6" id="KW-0547">Nucleotide-binding</keyword>
<evidence type="ECO:0000313" key="14">
    <source>
        <dbReference type="Proteomes" id="UP000004382"/>
    </source>
</evidence>
<dbReference type="GO" id="GO:0046872">
    <property type="term" value="F:metal ion binding"/>
    <property type="evidence" value="ECO:0007669"/>
    <property type="project" value="UniProtKB-KW"/>
</dbReference>
<dbReference type="InterPro" id="IPR000565">
    <property type="entry name" value="Topo_IIA_B"/>
</dbReference>
<dbReference type="Pfam" id="PF00986">
    <property type="entry name" value="DNA_gyraseB_C"/>
    <property type="match status" value="1"/>
</dbReference>
<dbReference type="FunFam" id="3.30.565.10:FF:000002">
    <property type="entry name" value="DNA gyrase subunit B"/>
    <property type="match status" value="1"/>
</dbReference>
<dbReference type="InterPro" id="IPR006171">
    <property type="entry name" value="TOPRIM_dom"/>
</dbReference>
<comment type="caution">
    <text evidence="13">The sequence shown here is derived from an EMBL/GenBank/DDBJ whole genome shotgun (WGS) entry which is preliminary data.</text>
</comment>
<dbReference type="Pfam" id="PF01751">
    <property type="entry name" value="Toprim"/>
    <property type="match status" value="1"/>
</dbReference>
<dbReference type="InterPro" id="IPR014721">
    <property type="entry name" value="Ribsml_uS5_D2-typ_fold_subgr"/>
</dbReference>
<comment type="catalytic activity">
    <reaction evidence="1">
        <text>ATP-dependent breakage, passage and rejoining of double-stranded DNA.</text>
        <dbReference type="EC" id="5.6.2.2"/>
    </reaction>
</comment>
<dbReference type="EMBL" id="AGJK01000040">
    <property type="protein sequence ID" value="EHP93127.1"/>
    <property type="molecule type" value="Genomic_DNA"/>
</dbReference>
<name>H1KHA1_METEX</name>
<dbReference type="PRINTS" id="PR00418">
    <property type="entry name" value="TPI2FAMILY"/>
</dbReference>
<dbReference type="CDD" id="cd16928">
    <property type="entry name" value="HATPase_GyrB-like"/>
    <property type="match status" value="1"/>
</dbReference>
<dbReference type="SUPFAM" id="SSF54211">
    <property type="entry name" value="Ribosomal protein S5 domain 2-like"/>
    <property type="match status" value="1"/>
</dbReference>
<evidence type="ECO:0000256" key="4">
    <source>
        <dbReference type="ARBA" id="ARBA00012895"/>
    </source>
</evidence>
<evidence type="ECO:0000313" key="13">
    <source>
        <dbReference type="EMBL" id="EHP93127.1"/>
    </source>
</evidence>
<dbReference type="InterPro" id="IPR013760">
    <property type="entry name" value="Topo_IIA-like_dom_sf"/>
</dbReference>
<dbReference type="InterPro" id="IPR003594">
    <property type="entry name" value="HATPase_dom"/>
</dbReference>
<dbReference type="RefSeq" id="WP_003599255.1">
    <property type="nucleotide sequence ID" value="NZ_AGJK01000040.1"/>
</dbReference>
<keyword evidence="7" id="KW-0067">ATP-binding</keyword>
<dbReference type="InterPro" id="IPR036890">
    <property type="entry name" value="HATPase_C_sf"/>
</dbReference>
<comment type="similarity">
    <text evidence="3">Belongs to the type II topoisomerase GyrB family.</text>
</comment>
<dbReference type="GO" id="GO:0003677">
    <property type="term" value="F:DNA binding"/>
    <property type="evidence" value="ECO:0007669"/>
    <property type="project" value="UniProtKB-KW"/>
</dbReference>
<evidence type="ECO:0000256" key="7">
    <source>
        <dbReference type="ARBA" id="ARBA00022840"/>
    </source>
</evidence>
<keyword evidence="8" id="KW-0460">Magnesium</keyword>
<evidence type="ECO:0000256" key="11">
    <source>
        <dbReference type="ARBA" id="ARBA00023235"/>
    </source>
</evidence>
<dbReference type="InterPro" id="IPR018522">
    <property type="entry name" value="TopoIIA_CS"/>
</dbReference>
<evidence type="ECO:0000256" key="5">
    <source>
        <dbReference type="ARBA" id="ARBA00022723"/>
    </source>
</evidence>
<keyword evidence="11 13" id="KW-0413">Isomerase</keyword>
<dbReference type="PATRIC" id="fig|882800.3.peg.1975"/>
<dbReference type="InterPro" id="IPR002288">
    <property type="entry name" value="DNA_gyrase_B_C"/>
</dbReference>
<evidence type="ECO:0000256" key="9">
    <source>
        <dbReference type="ARBA" id="ARBA00023029"/>
    </source>
</evidence>
<evidence type="ECO:0000256" key="8">
    <source>
        <dbReference type="ARBA" id="ARBA00022842"/>
    </source>
</evidence>
<dbReference type="Pfam" id="PF02518">
    <property type="entry name" value="HATPase_c"/>
    <property type="match status" value="1"/>
</dbReference>
<keyword evidence="10" id="KW-0238">DNA-binding</keyword>
<sequence length="821" mass="88932">MQSEAVPAHQDPGAYDASSIQVLEGLEAVRKRPGMYIGDTNDGTGFHHMVWEVVDNGIDECLAGHADRVTVTLNADGSVTVVDNGRGIPVDPHPKYPVKSAAEIIMTVLHAGGKFDQNSYKVSGGLHGVGVSVVNALSSLLELTIWRGGREHYMAFEHGEPAGPIRDVGDAKGRRGTSVTFTPSLRTFTGVVEFSAAVIERRLRELAFLNSGVRIVFHDRRVKDVDPVEMYYEGGVGEYVGYIDRTAGRDRVIARPIVVRTERSVEVEGNPGPIPVGIEVALQWNDSTTESVLPFTNNIPQTDGGTHVQGFKTALTRSFMAYVDRNPLKTKTGLSGDDLREGLTAIVSVKLPDPKFASQTKAKLVSNEVSGPVQSAVGEALATWLDENPADARKVIDKAVEAAAAREAAKRAREMVRRKTVLDDITSLPGKLADCRERDPSKSEILIVEGDSAGGSAKQGRDSEFQAVLPLRGKILNTETARLDRIMKNAAVGTLVKALGCGIGKGSHDPDKVRYHRIIIMTDADVDGAHIRTLLLAFFFRHMPELINRGFVYKAEPPLYSIEKKGRKTFLRDDVALDRELLRLGSEGIAFRRADGAVLSGVDLAVAAEQAKADARLFAAIDADVGLRPLADELVVSGWLDPVLWQDDEAMLRLGAEISARMPSMMPASRWTSEAEAEGLRMRWTVKGVGQERLVPRALCEGAVAHTLVRRRQQIAQVYGAGAAILGPAGEIPVPGPSSLFDHVRELGGKGLTIGRYKGLGEMTAQQLSETTLDPTARSIVQIRVEDAEAARAKVDQLMGSKSEPRKHLLETRGHLVEVDA</sequence>
<comment type="cofactor">
    <cofactor evidence="2">
        <name>Mg(2+)</name>
        <dbReference type="ChEBI" id="CHEBI:18420"/>
    </cofactor>
</comment>
<protein>
    <recommendedName>
        <fullName evidence="4">DNA topoisomerase (ATP-hydrolyzing)</fullName>
        <ecNumber evidence="4">5.6.2.2</ecNumber>
    </recommendedName>
</protein>
<dbReference type="SMART" id="SM00387">
    <property type="entry name" value="HATPase_c"/>
    <property type="match status" value="1"/>
</dbReference>
<dbReference type="PANTHER" id="PTHR45866:SF1">
    <property type="entry name" value="DNA GYRASE SUBUNIT B, MITOCHONDRIAL"/>
    <property type="match status" value="1"/>
</dbReference>
<dbReference type="NCBIfam" id="NF004189">
    <property type="entry name" value="PRK05644.1"/>
    <property type="match status" value="1"/>
</dbReference>
<evidence type="ECO:0000256" key="10">
    <source>
        <dbReference type="ARBA" id="ARBA00023125"/>
    </source>
</evidence>
<evidence type="ECO:0000256" key="6">
    <source>
        <dbReference type="ARBA" id="ARBA00022741"/>
    </source>
</evidence>
<evidence type="ECO:0000256" key="2">
    <source>
        <dbReference type="ARBA" id="ARBA00001946"/>
    </source>
</evidence>
<keyword evidence="5" id="KW-0479">Metal-binding</keyword>
<dbReference type="InterPro" id="IPR013759">
    <property type="entry name" value="Topo_IIA_B_C"/>
</dbReference>
<dbReference type="Proteomes" id="UP000004382">
    <property type="component" value="Unassembled WGS sequence"/>
</dbReference>
<proteinExistence type="inferred from homology"/>
<accession>H1KHA1</accession>
<organism evidence="13 14">
    <name type="scientific">Methylorubrum extorquens DSM 13060</name>
    <dbReference type="NCBI Taxonomy" id="882800"/>
    <lineage>
        <taxon>Bacteria</taxon>
        <taxon>Pseudomonadati</taxon>
        <taxon>Pseudomonadota</taxon>
        <taxon>Alphaproteobacteria</taxon>
        <taxon>Hyphomicrobiales</taxon>
        <taxon>Methylobacteriaceae</taxon>
        <taxon>Methylorubrum</taxon>
    </lineage>
</organism>
<dbReference type="PRINTS" id="PR01159">
    <property type="entry name" value="DNAGYRASEB"/>
</dbReference>
<dbReference type="Gene3D" id="3.40.50.670">
    <property type="match status" value="2"/>
</dbReference>